<dbReference type="STRING" id="97359.A0A550CYD3"/>
<gene>
    <name evidence="6" type="ORF">BD626DRAFT_392523</name>
</gene>
<keyword evidence="2" id="KW-0227">DNA damage</keyword>
<organism evidence="6 7">
    <name type="scientific">Schizophyllum amplum</name>
    <dbReference type="NCBI Taxonomy" id="97359"/>
    <lineage>
        <taxon>Eukaryota</taxon>
        <taxon>Fungi</taxon>
        <taxon>Dikarya</taxon>
        <taxon>Basidiomycota</taxon>
        <taxon>Agaricomycotina</taxon>
        <taxon>Agaricomycetes</taxon>
        <taxon>Agaricomycetidae</taxon>
        <taxon>Agaricales</taxon>
        <taxon>Schizophyllaceae</taxon>
        <taxon>Schizophyllum</taxon>
    </lineage>
</organism>
<dbReference type="SUPFAM" id="SSF48150">
    <property type="entry name" value="DNA-glycosylase"/>
    <property type="match status" value="1"/>
</dbReference>
<protein>
    <submittedName>
        <fullName evidence="6">DNA glycosylase</fullName>
    </submittedName>
</protein>
<dbReference type="InterPro" id="IPR011257">
    <property type="entry name" value="DNA_glycosylase"/>
</dbReference>
<evidence type="ECO:0000256" key="3">
    <source>
        <dbReference type="ARBA" id="ARBA00023204"/>
    </source>
</evidence>
<dbReference type="GO" id="GO:0006307">
    <property type="term" value="P:DNA alkylation repair"/>
    <property type="evidence" value="ECO:0007669"/>
    <property type="project" value="TreeGrafter"/>
</dbReference>
<dbReference type="GO" id="GO:0032131">
    <property type="term" value="F:alkylated DNA binding"/>
    <property type="evidence" value="ECO:0007669"/>
    <property type="project" value="TreeGrafter"/>
</dbReference>
<evidence type="ECO:0000313" key="6">
    <source>
        <dbReference type="EMBL" id="TRM69812.1"/>
    </source>
</evidence>
<dbReference type="InterPro" id="IPR051912">
    <property type="entry name" value="Alkylbase_DNA_Glycosylase/TA"/>
</dbReference>
<keyword evidence="3" id="KW-0234">DNA repair</keyword>
<dbReference type="Gene3D" id="1.10.1670.40">
    <property type="match status" value="2"/>
</dbReference>
<name>A0A550CYD3_9AGAR</name>
<feature type="compositionally biased region" description="Low complexity" evidence="4">
    <location>
        <begin position="221"/>
        <end position="233"/>
    </location>
</feature>
<evidence type="ECO:0000313" key="7">
    <source>
        <dbReference type="Proteomes" id="UP000320762"/>
    </source>
</evidence>
<evidence type="ECO:0000259" key="5">
    <source>
        <dbReference type="SMART" id="SM00478"/>
    </source>
</evidence>
<feature type="region of interest" description="Disordered" evidence="4">
    <location>
        <begin position="254"/>
        <end position="282"/>
    </location>
</feature>
<dbReference type="PANTHER" id="PTHR43003">
    <property type="entry name" value="DNA-3-METHYLADENINE GLYCOSYLASE"/>
    <property type="match status" value="1"/>
</dbReference>
<dbReference type="SMART" id="SM00478">
    <property type="entry name" value="ENDO3c"/>
    <property type="match status" value="1"/>
</dbReference>
<dbReference type="FunFam" id="1.10.340.30:FF:000004">
    <property type="entry name" value="DNA-3-methyladenine glycosylase II"/>
    <property type="match status" value="1"/>
</dbReference>
<reference evidence="6 7" key="1">
    <citation type="journal article" date="2019" name="New Phytol.">
        <title>Comparative genomics reveals unique wood-decay strategies and fruiting body development in the Schizophyllaceae.</title>
        <authorList>
            <person name="Almasi E."/>
            <person name="Sahu N."/>
            <person name="Krizsan K."/>
            <person name="Balint B."/>
            <person name="Kovacs G.M."/>
            <person name="Kiss B."/>
            <person name="Cseklye J."/>
            <person name="Drula E."/>
            <person name="Henrissat B."/>
            <person name="Nagy I."/>
            <person name="Chovatia M."/>
            <person name="Adam C."/>
            <person name="LaButti K."/>
            <person name="Lipzen A."/>
            <person name="Riley R."/>
            <person name="Grigoriev I.V."/>
            <person name="Nagy L.G."/>
        </authorList>
    </citation>
    <scope>NUCLEOTIDE SEQUENCE [LARGE SCALE GENOMIC DNA]</scope>
    <source>
        <strain evidence="6 7">NL-1724</strain>
    </source>
</reference>
<proteinExistence type="inferred from homology"/>
<dbReference type="CDD" id="cd00056">
    <property type="entry name" value="ENDO3c"/>
    <property type="match status" value="1"/>
</dbReference>
<dbReference type="Pfam" id="PF00730">
    <property type="entry name" value="HhH-GPD"/>
    <property type="match status" value="1"/>
</dbReference>
<dbReference type="EMBL" id="VDMD01000001">
    <property type="protein sequence ID" value="TRM69812.1"/>
    <property type="molecule type" value="Genomic_DNA"/>
</dbReference>
<dbReference type="GO" id="GO:0005634">
    <property type="term" value="C:nucleus"/>
    <property type="evidence" value="ECO:0007669"/>
    <property type="project" value="TreeGrafter"/>
</dbReference>
<dbReference type="InterPro" id="IPR003265">
    <property type="entry name" value="HhH-GPD_domain"/>
</dbReference>
<keyword evidence="7" id="KW-1185">Reference proteome</keyword>
<evidence type="ECO:0000256" key="2">
    <source>
        <dbReference type="ARBA" id="ARBA00022763"/>
    </source>
</evidence>
<dbReference type="GO" id="GO:0008725">
    <property type="term" value="F:DNA-3-methyladenine glycosylase activity"/>
    <property type="evidence" value="ECO:0007669"/>
    <property type="project" value="TreeGrafter"/>
</dbReference>
<dbReference type="Proteomes" id="UP000320762">
    <property type="component" value="Unassembled WGS sequence"/>
</dbReference>
<dbReference type="AlphaFoldDB" id="A0A550CYD3"/>
<evidence type="ECO:0000256" key="4">
    <source>
        <dbReference type="SAM" id="MobiDB-lite"/>
    </source>
</evidence>
<comment type="caution">
    <text evidence="6">The sequence shown here is derived from an EMBL/GenBank/DDBJ whole genome shotgun (WGS) entry which is preliminary data.</text>
</comment>
<feature type="region of interest" description="Disordered" evidence="4">
    <location>
        <begin position="205"/>
        <end position="241"/>
    </location>
</feature>
<dbReference type="GO" id="GO:0006285">
    <property type="term" value="P:base-excision repair, AP site formation"/>
    <property type="evidence" value="ECO:0007669"/>
    <property type="project" value="UniProtKB-ARBA"/>
</dbReference>
<evidence type="ECO:0000256" key="1">
    <source>
        <dbReference type="ARBA" id="ARBA00010817"/>
    </source>
</evidence>
<dbReference type="GO" id="GO:0032993">
    <property type="term" value="C:protein-DNA complex"/>
    <property type="evidence" value="ECO:0007669"/>
    <property type="project" value="TreeGrafter"/>
</dbReference>
<dbReference type="Gene3D" id="1.10.340.30">
    <property type="entry name" value="Hypothetical protein, domain 2"/>
    <property type="match status" value="1"/>
</dbReference>
<feature type="domain" description="HhH-GPD" evidence="5">
    <location>
        <begin position="56"/>
        <end position="232"/>
    </location>
</feature>
<dbReference type="OrthoDB" id="415889at2759"/>
<sequence>MVPAVLTFNFEDGKRHLVAADSRFEELFSRMPCKPYEHLETVHPFRGTGSLTVCNRGQQISWLAARSIVHRFRRLYDPSLPEKATKDFDNKSAKASFPVPAQVANTAVATLRSAGLSQRKAEYTIAVQDLARRFADGSLSTDKLMKANDEELSEMLIAVKGIGRVVDMFAIFSLRRPNILPVGDLGVQRGVARWVLALHSEKDPVSISPQKLSEQDKDAQAKSSAKITATKTKAPAKDKDALPDVSAMLASPESSILPVDGTDGVPATAEDEDESTGPLPPAFTPSVNKVLARLDEGPPPPLPAGLSVTELRARLTGKKKIKGALLTPAEMETITESWKPYRSLGVYYMWALAEGA</sequence>
<dbReference type="PANTHER" id="PTHR43003:SF5">
    <property type="entry name" value="DNA-3-METHYLADENINE GLYCOSYLASE"/>
    <property type="match status" value="1"/>
</dbReference>
<comment type="similarity">
    <text evidence="1">Belongs to the alkylbase DNA glycosidase AlkA family.</text>
</comment>
<accession>A0A550CYD3</accession>
<dbReference type="GO" id="GO:0043916">
    <property type="term" value="F:DNA-7-methylguanine glycosylase activity"/>
    <property type="evidence" value="ECO:0007669"/>
    <property type="project" value="TreeGrafter"/>
</dbReference>